<dbReference type="PIRSF" id="PIRSF021292">
    <property type="entry name" value="Competence_ComGD"/>
    <property type="match status" value="1"/>
</dbReference>
<keyword evidence="3" id="KW-1133">Transmembrane helix</keyword>
<name>A0A1G6GPA9_9BACI</name>
<dbReference type="EMBL" id="FMYM01000001">
    <property type="protein sequence ID" value="SDB83026.1"/>
    <property type="molecule type" value="Genomic_DNA"/>
</dbReference>
<dbReference type="RefSeq" id="WP_090774464.1">
    <property type="nucleotide sequence ID" value="NZ_FMYM01000001.1"/>
</dbReference>
<keyword evidence="3" id="KW-0812">Transmembrane</keyword>
<proteinExistence type="predicted"/>
<reference evidence="5" key="1">
    <citation type="submission" date="2016-09" db="EMBL/GenBank/DDBJ databases">
        <authorList>
            <person name="Varghese N."/>
            <person name="Submissions S."/>
        </authorList>
    </citation>
    <scope>NUCLEOTIDE SEQUENCE [LARGE SCALE GENOMIC DNA]</scope>
    <source>
        <strain evidence="5">25nlg</strain>
    </source>
</reference>
<dbReference type="NCBIfam" id="TIGR02532">
    <property type="entry name" value="IV_pilin_GFxxxE"/>
    <property type="match status" value="1"/>
</dbReference>
<dbReference type="NCBIfam" id="NF040982">
    <property type="entry name" value="ComGD"/>
    <property type="match status" value="1"/>
</dbReference>
<dbReference type="InterPro" id="IPR016785">
    <property type="entry name" value="ComGD"/>
</dbReference>
<evidence type="ECO:0000256" key="3">
    <source>
        <dbReference type="SAM" id="Phobius"/>
    </source>
</evidence>
<dbReference type="Pfam" id="PF07963">
    <property type="entry name" value="N_methyl"/>
    <property type="match status" value="1"/>
</dbReference>
<accession>A0A1G6GPA9</accession>
<gene>
    <name evidence="4" type="ORF">SAMN05421737_101243</name>
</gene>
<evidence type="ECO:0000256" key="1">
    <source>
        <dbReference type="ARBA" id="ARBA00004241"/>
    </source>
</evidence>
<sequence length="146" mass="16444">MLLFLRNEDGFTLVELLISLLILSLVLLIPLSFFPNTIKTKEAFLAADKLRDDVRLAQHIAMSNGARIDLSFSDQQLTLTSEGEVIAQFSYPIPIVMEAVTMDFNEIAFLENGHPRQSGTWTVVIHGQTFVYTLQLGKGRVAYREQ</sequence>
<comment type="subcellular location">
    <subcellularLocation>
        <location evidence="1">Cell surface</location>
    </subcellularLocation>
</comment>
<evidence type="ECO:0000313" key="4">
    <source>
        <dbReference type="EMBL" id="SDB83026.1"/>
    </source>
</evidence>
<protein>
    <submittedName>
        <fullName evidence="4">Competence protein ComGD</fullName>
    </submittedName>
</protein>
<dbReference type="GO" id="GO:0030420">
    <property type="term" value="P:establishment of competence for transformation"/>
    <property type="evidence" value="ECO:0007669"/>
    <property type="project" value="UniProtKB-KW"/>
</dbReference>
<dbReference type="OrthoDB" id="2889480at2"/>
<evidence type="ECO:0000256" key="2">
    <source>
        <dbReference type="ARBA" id="ARBA00023287"/>
    </source>
</evidence>
<dbReference type="GO" id="GO:0009986">
    <property type="term" value="C:cell surface"/>
    <property type="evidence" value="ECO:0007669"/>
    <property type="project" value="UniProtKB-SubCell"/>
</dbReference>
<keyword evidence="3" id="KW-0472">Membrane</keyword>
<dbReference type="InterPro" id="IPR012902">
    <property type="entry name" value="N_methyl_site"/>
</dbReference>
<dbReference type="InterPro" id="IPR045584">
    <property type="entry name" value="Pilin-like"/>
</dbReference>
<dbReference type="SUPFAM" id="SSF54523">
    <property type="entry name" value="Pili subunits"/>
    <property type="match status" value="1"/>
</dbReference>
<dbReference type="STRING" id="1464122.SAMN05421737_101243"/>
<keyword evidence="5" id="KW-1185">Reference proteome</keyword>
<dbReference type="AlphaFoldDB" id="A0A1G6GPA9"/>
<dbReference type="Proteomes" id="UP000242662">
    <property type="component" value="Unassembled WGS sequence"/>
</dbReference>
<organism evidence="4 5">
    <name type="scientific">Shouchella lonarensis</name>
    <dbReference type="NCBI Taxonomy" id="1464122"/>
    <lineage>
        <taxon>Bacteria</taxon>
        <taxon>Bacillati</taxon>
        <taxon>Bacillota</taxon>
        <taxon>Bacilli</taxon>
        <taxon>Bacillales</taxon>
        <taxon>Bacillaceae</taxon>
        <taxon>Shouchella</taxon>
    </lineage>
</organism>
<evidence type="ECO:0000313" key="5">
    <source>
        <dbReference type="Proteomes" id="UP000242662"/>
    </source>
</evidence>
<keyword evidence="2" id="KW-0178">Competence</keyword>
<feature type="transmembrane region" description="Helical" evidence="3">
    <location>
        <begin position="12"/>
        <end position="34"/>
    </location>
</feature>